<feature type="compositionally biased region" description="Polar residues" evidence="3">
    <location>
        <begin position="253"/>
        <end position="269"/>
    </location>
</feature>
<feature type="region of interest" description="Disordered" evidence="3">
    <location>
        <begin position="447"/>
        <end position="473"/>
    </location>
</feature>
<dbReference type="InterPro" id="IPR039539">
    <property type="entry name" value="Ras_GTPase_bind_prot"/>
</dbReference>
<dbReference type="GO" id="GO:1990904">
    <property type="term" value="C:ribonucleoprotein complex"/>
    <property type="evidence" value="ECO:0007669"/>
    <property type="project" value="TreeGrafter"/>
</dbReference>
<dbReference type="GO" id="GO:0005829">
    <property type="term" value="C:cytosol"/>
    <property type="evidence" value="ECO:0007669"/>
    <property type="project" value="TreeGrafter"/>
</dbReference>
<feature type="compositionally biased region" description="Low complexity" evidence="3">
    <location>
        <begin position="296"/>
        <end position="306"/>
    </location>
</feature>
<dbReference type="Pfam" id="PF02136">
    <property type="entry name" value="NTF2"/>
    <property type="match status" value="1"/>
</dbReference>
<dbReference type="PhylomeDB" id="A0A060T019"/>
<dbReference type="PROSITE" id="PS50102">
    <property type="entry name" value="RRM"/>
    <property type="match status" value="1"/>
</dbReference>
<feature type="region of interest" description="Disordered" evidence="3">
    <location>
        <begin position="186"/>
        <end position="381"/>
    </location>
</feature>
<dbReference type="InterPro" id="IPR035979">
    <property type="entry name" value="RBD_domain_sf"/>
</dbReference>
<dbReference type="EMBL" id="HG937693">
    <property type="protein sequence ID" value="CDP34298.1"/>
    <property type="molecule type" value="Genomic_DNA"/>
</dbReference>
<feature type="compositionally biased region" description="Low complexity" evidence="3">
    <location>
        <begin position="455"/>
        <end position="467"/>
    </location>
</feature>
<dbReference type="Pfam" id="PF00076">
    <property type="entry name" value="RRM_1"/>
    <property type="match status" value="1"/>
</dbReference>
<dbReference type="PANTHER" id="PTHR10693">
    <property type="entry name" value="RAS GTPASE-ACTIVATING PROTEIN-BINDING PROTEIN"/>
    <property type="match status" value="1"/>
</dbReference>
<keyword evidence="1 2" id="KW-0694">RNA-binding</keyword>
<dbReference type="FunFam" id="3.10.450.50:FF:000003">
    <property type="entry name" value="Nuclear transport factor 2 family protein"/>
    <property type="match status" value="1"/>
</dbReference>
<dbReference type="InterPro" id="IPR002075">
    <property type="entry name" value="NTF2_dom"/>
</dbReference>
<dbReference type="SUPFAM" id="SSF54427">
    <property type="entry name" value="NTF2-like"/>
    <property type="match status" value="1"/>
</dbReference>
<feature type="domain" description="RRM" evidence="4">
    <location>
        <begin position="380"/>
        <end position="451"/>
    </location>
</feature>
<reference evidence="6" key="2">
    <citation type="submission" date="2014-06" db="EMBL/GenBank/DDBJ databases">
        <title>The complete genome of Blastobotrys (Arxula) adeninivorans LS3 - a yeast of biotechnological interest.</title>
        <authorList>
            <person name="Kunze G."/>
            <person name="Gaillardin C."/>
            <person name="Czernicka M."/>
            <person name="Durrens P."/>
            <person name="Martin T."/>
            <person name="Boer E."/>
            <person name="Gabaldon T."/>
            <person name="Cruz J."/>
            <person name="Talla E."/>
            <person name="Marck C."/>
            <person name="Goffeau A."/>
            <person name="Barbe V."/>
            <person name="Baret P."/>
            <person name="Baronian K."/>
            <person name="Beier S."/>
            <person name="Bleykasten C."/>
            <person name="Bode R."/>
            <person name="Casaregola S."/>
            <person name="Despons L."/>
            <person name="Fairhead C."/>
            <person name="Giersberg M."/>
            <person name="Gierski P."/>
            <person name="Hahnel U."/>
            <person name="Hartmann A."/>
            <person name="Jankowska D."/>
            <person name="Jubin C."/>
            <person name="Jung P."/>
            <person name="Lafontaine I."/>
            <person name="Leh-Louis V."/>
            <person name="Lemaire M."/>
            <person name="Marcet-Houben M."/>
            <person name="Mascher M."/>
            <person name="Morel G."/>
            <person name="Richard G.-F."/>
            <person name="Riechen J."/>
            <person name="Sacerdot C."/>
            <person name="Sarkar A."/>
            <person name="Savel G."/>
            <person name="Schacherer J."/>
            <person name="Sherman D."/>
            <person name="Straub M.-L."/>
            <person name="Stein N."/>
            <person name="Thierry A."/>
            <person name="Trautwein-Schult A."/>
            <person name="Westhof E."/>
            <person name="Worch S."/>
            <person name="Dujon B."/>
            <person name="Souciet J.-L."/>
            <person name="Wincker P."/>
            <person name="Scholz U."/>
            <person name="Neuveglise N."/>
        </authorList>
    </citation>
    <scope>NUCLEOTIDE SEQUENCE</scope>
    <source>
        <strain evidence="6">LS3</strain>
    </source>
</reference>
<evidence type="ECO:0000256" key="2">
    <source>
        <dbReference type="PROSITE-ProRule" id="PRU00176"/>
    </source>
</evidence>
<feature type="domain" description="NTF2" evidence="5">
    <location>
        <begin position="34"/>
        <end position="150"/>
    </location>
</feature>
<feature type="compositionally biased region" description="Low complexity" evidence="3">
    <location>
        <begin position="279"/>
        <end position="289"/>
    </location>
</feature>
<dbReference type="PANTHER" id="PTHR10693:SF20">
    <property type="entry name" value="AT27578P"/>
    <property type="match status" value="1"/>
</dbReference>
<evidence type="ECO:0000259" key="5">
    <source>
        <dbReference type="PROSITE" id="PS50177"/>
    </source>
</evidence>
<sequence>MTSQVNDPSQAPNPQTQAQAQAQVVQQQQDVSEVGWMFIQQYYTFVNNKPHQLHLFYTTSSTLCHGVEGQAVPSYRGQTQIQQRMREHGFQDCKVMVSNVDVQGSADGGVVVQVLGEMANAGRPSQKFCQTFFLAPQPRGYYVLNDILRFLKEDVDVEDDSGASATTAPNATVSNDSLFAQKLGTDEQLNGGHHSDESNGSNGSNGTVGAQEKVVSPPAPAPAPTQVQAQQPQASAQAQPSAPEVQSKAAVEKSQSPAATAEQKPSQPKAQPEKESKPVAKQPAKTAAAPKEEQKAPAQPAKPSAPLTWADKIKPASAPGTTSTTAGAGTSSAATTAEPNGSATRSATAPAPASTTAQGSAAASGKRSSQSGQRQRPEFHSAYIKHVTQKVDDGLLKQALERIGKLTHFQVEKSKSCAFVDFIDEATLKNALAVHELKVGDQTVLIEERKRGGAKKNSGSNSKNRNSNSKRKA</sequence>
<dbReference type="GO" id="GO:1990861">
    <property type="term" value="C:Ubp3-Bre5 deubiquitination complex"/>
    <property type="evidence" value="ECO:0007669"/>
    <property type="project" value="TreeGrafter"/>
</dbReference>
<dbReference type="AlphaFoldDB" id="A0A060T019"/>
<dbReference type="GO" id="GO:0016579">
    <property type="term" value="P:protein deubiquitination"/>
    <property type="evidence" value="ECO:0007669"/>
    <property type="project" value="TreeGrafter"/>
</dbReference>
<dbReference type="SMART" id="SM00360">
    <property type="entry name" value="RRM"/>
    <property type="match status" value="1"/>
</dbReference>
<dbReference type="SUPFAM" id="SSF54928">
    <property type="entry name" value="RNA-binding domain, RBD"/>
    <property type="match status" value="1"/>
</dbReference>
<dbReference type="InterPro" id="IPR000504">
    <property type="entry name" value="RRM_dom"/>
</dbReference>
<dbReference type="GO" id="GO:0003729">
    <property type="term" value="F:mRNA binding"/>
    <property type="evidence" value="ECO:0007669"/>
    <property type="project" value="TreeGrafter"/>
</dbReference>
<dbReference type="Gene3D" id="3.10.450.50">
    <property type="match status" value="1"/>
</dbReference>
<protein>
    <submittedName>
        <fullName evidence="6">ARAD1C09218p</fullName>
    </submittedName>
</protein>
<evidence type="ECO:0000259" key="4">
    <source>
        <dbReference type="PROSITE" id="PS50102"/>
    </source>
</evidence>
<dbReference type="InterPro" id="IPR032710">
    <property type="entry name" value="NTF2-like_dom_sf"/>
</dbReference>
<evidence type="ECO:0000256" key="3">
    <source>
        <dbReference type="SAM" id="MobiDB-lite"/>
    </source>
</evidence>
<accession>A0A060T019</accession>
<reference evidence="6" key="1">
    <citation type="submission" date="2014-02" db="EMBL/GenBank/DDBJ databases">
        <authorList>
            <person name="Genoscope - CEA"/>
        </authorList>
    </citation>
    <scope>NUCLEOTIDE SEQUENCE</scope>
    <source>
        <strain evidence="6">LS3</strain>
    </source>
</reference>
<organism evidence="6">
    <name type="scientific">Blastobotrys adeninivorans</name>
    <name type="common">Yeast</name>
    <name type="synonym">Arxula adeninivorans</name>
    <dbReference type="NCBI Taxonomy" id="409370"/>
    <lineage>
        <taxon>Eukaryota</taxon>
        <taxon>Fungi</taxon>
        <taxon>Dikarya</taxon>
        <taxon>Ascomycota</taxon>
        <taxon>Saccharomycotina</taxon>
        <taxon>Dipodascomycetes</taxon>
        <taxon>Dipodascales</taxon>
        <taxon>Trichomonascaceae</taxon>
        <taxon>Blastobotrys</taxon>
    </lineage>
</organism>
<feature type="compositionally biased region" description="Low complexity" evidence="3">
    <location>
        <begin position="224"/>
        <end position="247"/>
    </location>
</feature>
<dbReference type="GO" id="GO:0034517">
    <property type="term" value="P:ribophagy"/>
    <property type="evidence" value="ECO:0007669"/>
    <property type="project" value="TreeGrafter"/>
</dbReference>
<dbReference type="InterPro" id="IPR012677">
    <property type="entry name" value="Nucleotide-bd_a/b_plait_sf"/>
</dbReference>
<dbReference type="PROSITE" id="PS50177">
    <property type="entry name" value="NTF2_DOMAIN"/>
    <property type="match status" value="1"/>
</dbReference>
<evidence type="ECO:0000256" key="1">
    <source>
        <dbReference type="ARBA" id="ARBA00022884"/>
    </source>
</evidence>
<evidence type="ECO:0000313" key="6">
    <source>
        <dbReference type="EMBL" id="CDP34298.1"/>
    </source>
</evidence>
<dbReference type="CDD" id="cd00590">
    <property type="entry name" value="RRM_SF"/>
    <property type="match status" value="1"/>
</dbReference>
<dbReference type="Gene3D" id="3.30.70.330">
    <property type="match status" value="1"/>
</dbReference>
<name>A0A060T019_BLAAD</name>
<feature type="compositionally biased region" description="Low complexity" evidence="3">
    <location>
        <begin position="315"/>
        <end position="374"/>
    </location>
</feature>
<dbReference type="InterPro" id="IPR018222">
    <property type="entry name" value="Nuclear_transport_factor_2_euk"/>
</dbReference>
<proteinExistence type="predicted"/>
<gene>
    <name evidence="6" type="ORF">GNLVRS02_ARAD1C09218g</name>
</gene>
<dbReference type="CDD" id="cd00780">
    <property type="entry name" value="NTF2"/>
    <property type="match status" value="1"/>
</dbReference>